<gene>
    <name evidence="2" type="ORF">HMPREF0501_00498</name>
</gene>
<evidence type="ECO:0000313" key="3">
    <source>
        <dbReference type="Proteomes" id="UP000003987"/>
    </source>
</evidence>
<organism evidence="2 3">
    <name type="scientific">Limosilactobacillus coleohominis 101-4-CHN</name>
    <dbReference type="NCBI Taxonomy" id="575594"/>
    <lineage>
        <taxon>Bacteria</taxon>
        <taxon>Bacillati</taxon>
        <taxon>Bacillota</taxon>
        <taxon>Bacilli</taxon>
        <taxon>Lactobacillales</taxon>
        <taxon>Lactobacillaceae</taxon>
        <taxon>Limosilactobacillus</taxon>
    </lineage>
</organism>
<name>C7XUY2_9LACO</name>
<evidence type="ECO:0000313" key="2">
    <source>
        <dbReference type="EMBL" id="EEU31093.1"/>
    </source>
</evidence>
<dbReference type="HOGENOM" id="CLU_093409_3_1_9"/>
<dbReference type="Proteomes" id="UP000003987">
    <property type="component" value="Unassembled WGS sequence"/>
</dbReference>
<keyword evidence="3" id="KW-1185">Reference proteome</keyword>
<evidence type="ECO:0000259" key="1">
    <source>
        <dbReference type="Pfam" id="PF09851"/>
    </source>
</evidence>
<dbReference type="Pfam" id="PF09851">
    <property type="entry name" value="SHOCT"/>
    <property type="match status" value="1"/>
</dbReference>
<dbReference type="EMBL" id="GG698802">
    <property type="protein sequence ID" value="EEU31093.1"/>
    <property type="molecule type" value="Genomic_DNA"/>
</dbReference>
<dbReference type="eggNOG" id="ENOG50330V2">
    <property type="taxonomic scope" value="Bacteria"/>
</dbReference>
<feature type="domain" description="SHOCT" evidence="1">
    <location>
        <begin position="130"/>
        <end position="157"/>
    </location>
</feature>
<proteinExistence type="predicted"/>
<sequence length="159" mass="17257">MIKVEIKIPEHAIITADDEKVTVEHKGLRSLANHGGTGSQSIPYTSIANIDYKEPGLTRGHIVVTPMSGDQHGGGFGGLDPIYAGSAWGKKNAIIFGKKHKEEMDKLVEFINKKIGEVHSNNGSTTSSADEIAKFKKLLDDGTITQEEFDTKKKQLLGL</sequence>
<dbReference type="InterPro" id="IPR018649">
    <property type="entry name" value="SHOCT"/>
</dbReference>
<accession>C7XUY2</accession>
<dbReference type="AlphaFoldDB" id="C7XUY2"/>
<protein>
    <recommendedName>
        <fullName evidence="1">SHOCT domain-containing protein</fullName>
    </recommendedName>
</protein>
<dbReference type="RefSeq" id="WP_006916285.1">
    <property type="nucleotide sequence ID" value="NZ_GG698802.1"/>
</dbReference>
<reference evidence="2 3" key="1">
    <citation type="submission" date="2009-06" db="EMBL/GenBank/DDBJ databases">
        <title>The Genome Sequence of Lactobacillus coleohominis strain 101-4-CHN.</title>
        <authorList>
            <consortium name="The Broad Institute Genome Sequencing Platform"/>
            <person name="Ward D."/>
            <person name="Young S.K."/>
            <person name="Zeng Q."/>
            <person name="Koehrsen M."/>
            <person name="Alvarado L."/>
            <person name="Berlin A."/>
            <person name="Borenstein D."/>
            <person name="Chen Z."/>
            <person name="Engels R."/>
            <person name="Freedman E."/>
            <person name="Gellesch M."/>
            <person name="Goldberg J."/>
            <person name="Griggs A."/>
            <person name="Gujja S."/>
            <person name="Heiman D."/>
            <person name="Hepburn T."/>
            <person name="Howarth C."/>
            <person name="Jen D."/>
            <person name="Larson L."/>
            <person name="Lewis B."/>
            <person name="Mehta T."/>
            <person name="Park D."/>
            <person name="Pearson M."/>
            <person name="Roberts A."/>
            <person name="Saif S."/>
            <person name="Shea T."/>
            <person name="Shenoy N."/>
            <person name="Sisk P."/>
            <person name="Stolte C."/>
            <person name="Sykes S."/>
            <person name="Walk T."/>
            <person name="White J."/>
            <person name="Yandava C."/>
            <person name="Liu Y."/>
            <person name="Xu Q."/>
            <person name="Lander E."/>
            <person name="Nusbaum C."/>
            <person name="Galagan J."/>
            <person name="Birren B."/>
        </authorList>
    </citation>
    <scope>NUCLEOTIDE SEQUENCE [LARGE SCALE GENOMIC DNA]</scope>
    <source>
        <strain evidence="2 3">101-4-CHN</strain>
    </source>
</reference>
<dbReference type="STRING" id="575594.HMPREF0501_00498"/>